<dbReference type="Proteomes" id="UP001183176">
    <property type="component" value="Unassembled WGS sequence"/>
</dbReference>
<dbReference type="EMBL" id="JAVREH010000025">
    <property type="protein sequence ID" value="MDT0262940.1"/>
    <property type="molecule type" value="Genomic_DNA"/>
</dbReference>
<dbReference type="NCBIfam" id="NF047843">
    <property type="entry name" value="MST_Rv0443"/>
    <property type="match status" value="1"/>
</dbReference>
<proteinExistence type="predicted"/>
<gene>
    <name evidence="1" type="ORF">RM423_16215</name>
</gene>
<evidence type="ECO:0000313" key="2">
    <source>
        <dbReference type="Proteomes" id="UP001183176"/>
    </source>
</evidence>
<keyword evidence="2" id="KW-1185">Reference proteome</keyword>
<dbReference type="Pfam" id="PF04978">
    <property type="entry name" value="MST"/>
    <property type="match status" value="1"/>
</dbReference>
<protein>
    <submittedName>
        <fullName evidence="1">DUF664 domain-containing protein</fullName>
    </submittedName>
</protein>
<sequence>MSTEPSSADLLIDALSRVREVVRGTVADLTSEQLSFQPDGNGNSIGWLVWHLTRVQDDHVADASGGEQVWTSAGWYDRFNLPFDAAATGYGHSSEDVAAVRVPSADLLIGYHDAVFARSSQYISVLTAKELARIVDDSWDPPVTLAVRLVSVISDDLQHAGQAAYVKGLLPES</sequence>
<dbReference type="SUPFAM" id="SSF109854">
    <property type="entry name" value="DinB/YfiT-like putative metalloenzymes"/>
    <property type="match status" value="1"/>
</dbReference>
<dbReference type="InterPro" id="IPR034660">
    <property type="entry name" value="DinB/YfiT-like"/>
</dbReference>
<evidence type="ECO:0000313" key="1">
    <source>
        <dbReference type="EMBL" id="MDT0262940.1"/>
    </source>
</evidence>
<reference evidence="2" key="1">
    <citation type="submission" date="2023-07" db="EMBL/GenBank/DDBJ databases">
        <title>30 novel species of actinomycetes from the DSMZ collection.</title>
        <authorList>
            <person name="Nouioui I."/>
        </authorList>
    </citation>
    <scope>NUCLEOTIDE SEQUENCE [LARGE SCALE GENOMIC DNA]</scope>
    <source>
        <strain evidence="2">DSM 44399</strain>
    </source>
</reference>
<dbReference type="Gene3D" id="1.20.120.450">
    <property type="entry name" value="dinb family like domain"/>
    <property type="match status" value="1"/>
</dbReference>
<name>A0ABU2JDA9_9ACTN</name>
<dbReference type="RefSeq" id="WP_311424087.1">
    <property type="nucleotide sequence ID" value="NZ_JAVREH010000025.1"/>
</dbReference>
<comment type="caution">
    <text evidence="1">The sequence shown here is derived from an EMBL/GenBank/DDBJ whole genome shotgun (WGS) entry which is preliminary data.</text>
</comment>
<dbReference type="InterPro" id="IPR007061">
    <property type="entry name" value="MST-like"/>
</dbReference>
<accession>A0ABU2JDA9</accession>
<organism evidence="1 2">
    <name type="scientific">Jatrophihabitans lederbergiae</name>
    <dbReference type="NCBI Taxonomy" id="3075547"/>
    <lineage>
        <taxon>Bacteria</taxon>
        <taxon>Bacillati</taxon>
        <taxon>Actinomycetota</taxon>
        <taxon>Actinomycetes</taxon>
        <taxon>Jatrophihabitantales</taxon>
        <taxon>Jatrophihabitantaceae</taxon>
        <taxon>Jatrophihabitans</taxon>
    </lineage>
</organism>